<feature type="region of interest" description="Disordered" evidence="5">
    <location>
        <begin position="3250"/>
        <end position="3298"/>
    </location>
</feature>
<dbReference type="SUPFAM" id="SSF69318">
    <property type="entry name" value="Integrin alpha N-terminal domain"/>
    <property type="match status" value="1"/>
</dbReference>
<proteinExistence type="predicted"/>
<organism evidence="6 7">
    <name type="scientific">Shewanella sedimentimangrovi</name>
    <dbReference type="NCBI Taxonomy" id="2814293"/>
    <lineage>
        <taxon>Bacteria</taxon>
        <taxon>Pseudomonadati</taxon>
        <taxon>Pseudomonadota</taxon>
        <taxon>Gammaproteobacteria</taxon>
        <taxon>Alteromonadales</taxon>
        <taxon>Shewanellaceae</taxon>
        <taxon>Shewanella</taxon>
    </lineage>
</organism>
<dbReference type="InterPro" id="IPR022385">
    <property type="entry name" value="Rhs_assc_core"/>
</dbReference>
<dbReference type="InterPro" id="IPR050708">
    <property type="entry name" value="T6SS_VgrG/RHS"/>
</dbReference>
<dbReference type="NCBIfam" id="TIGR01643">
    <property type="entry name" value="YD_repeat_2x"/>
    <property type="match status" value="1"/>
</dbReference>
<dbReference type="InterPro" id="IPR013517">
    <property type="entry name" value="FG-GAP"/>
</dbReference>
<evidence type="ECO:0000256" key="5">
    <source>
        <dbReference type="SAM" id="MobiDB-lite"/>
    </source>
</evidence>
<dbReference type="InterPro" id="IPR003284">
    <property type="entry name" value="Sal_SpvB"/>
</dbReference>
<keyword evidence="3" id="KW-0732">Signal</keyword>
<dbReference type="Pfam" id="PF17957">
    <property type="entry name" value="Big_7"/>
    <property type="match status" value="1"/>
</dbReference>
<dbReference type="NCBIfam" id="TIGR03696">
    <property type="entry name" value="Rhs_assc_core"/>
    <property type="match status" value="1"/>
</dbReference>
<dbReference type="Proteomes" id="UP000663207">
    <property type="component" value="Chromosome"/>
</dbReference>
<dbReference type="InterPro" id="IPR015919">
    <property type="entry name" value="Cadherin-like_sf"/>
</dbReference>
<keyword evidence="2" id="KW-0964">Secreted</keyword>
<evidence type="ECO:0000313" key="6">
    <source>
        <dbReference type="EMBL" id="QSX37218.1"/>
    </source>
</evidence>
<dbReference type="RefSeq" id="WP_207380476.1">
    <property type="nucleotide sequence ID" value="NZ_CP071502.1"/>
</dbReference>
<dbReference type="PANTHER" id="PTHR32305">
    <property type="match status" value="1"/>
</dbReference>
<dbReference type="SUPFAM" id="SSF49313">
    <property type="entry name" value="Cadherin-like"/>
    <property type="match status" value="1"/>
</dbReference>
<dbReference type="Pfam" id="PF03534">
    <property type="entry name" value="SpvB"/>
    <property type="match status" value="1"/>
</dbReference>
<dbReference type="PANTHER" id="PTHR32305:SF15">
    <property type="entry name" value="PROTEIN RHSA-RELATED"/>
    <property type="match status" value="1"/>
</dbReference>
<accession>A0ABX7R0B8</accession>
<dbReference type="InterPro" id="IPR006530">
    <property type="entry name" value="YD"/>
</dbReference>
<keyword evidence="4" id="KW-0843">Virulence</keyword>
<dbReference type="Pfam" id="PF17963">
    <property type="entry name" value="Big_9"/>
    <property type="match status" value="10"/>
</dbReference>
<dbReference type="InterPro" id="IPR013783">
    <property type="entry name" value="Ig-like_fold"/>
</dbReference>
<keyword evidence="7" id="KW-1185">Reference proteome</keyword>
<protein>
    <submittedName>
        <fullName evidence="6">Tandem-95 repeat protein</fullName>
    </submittedName>
</protein>
<dbReference type="Pfam" id="PF13517">
    <property type="entry name" value="FG-GAP_3"/>
    <property type="match status" value="1"/>
</dbReference>
<dbReference type="InterPro" id="IPR028994">
    <property type="entry name" value="Integrin_alpha_N"/>
</dbReference>
<comment type="subcellular location">
    <subcellularLocation>
        <location evidence="1">Secreted</location>
    </subcellularLocation>
</comment>
<evidence type="ECO:0000256" key="3">
    <source>
        <dbReference type="ARBA" id="ARBA00022729"/>
    </source>
</evidence>
<sequence length="3466" mass="367869">MAANRVIYRPNQDFCGTDAFVITTFVNSDPDSGRGSGVNLEQLNVAVSVNCVNDTPSIAWISNQSTNEDVTKTVNFTVSDVETAATSLTVTRSSSNTSLLPLANVVLGGSGGSRSVTLTPAANQSGSSTVTLTVSDGNTSSSRSFVLTVNSVNDAPVMSVISAQSTIEDVARQVNFTISDVETATTSLILSAGSSNTSLLPVANIAFGGSGGSRSVTLTPAANQSGSSMVTLTVSDGTTTTSRNFQLTVNAVNDAPVISNITDQVTNEDVARQVNFTISDVETAATSLTVTRNSSNTSLLPLANVVLGGSGGSRSVTLTPAANQSGSSTVTLTVSDGLLTSTQTFVLTVNAVNDAPVMSVISAQSTNEDVAKLVNFTISDVETAATSLTVTRNSSNTSLLPLANVVLGGSGGSRSVTLTPAANQSGSSAVTLTVSDGLLTSTQTFVLTVNAVNDAPVISVITDQNTNEDVARLVNFTISDVETAATSLTVTRNSSNTSLLPLANVVLGGSGGSRSVTLTPAANQSGSSTVTLTVSDGLLTSTQTFVLTVNAVNDAPVMSVISAQSTNEDVAKLVNFTISDVETAATSLTVTRNSSNTSLLPLANVVLGGSGGSRSVTLTPAANQSGSSAVTLTVSDGLLTSTQTFVLTVNAVNDAPVISVITDQNTNEDVAKLVNFTISDVETAATSLTVTRNSSNTSLLPLANVVLGGSGGSRSVTLTPAANQSGSSTVTLTVSDGLLTSTQTFVLTVNAVNDAPVMSVISAQSTNEDVAKLVNFTISDVETAATSLTVTRNSSNTSLLPLANVVLGGSGGSRSVTLTPAANQSGSSTVTLTVSDGLLTSTQTFVLTVNAVNDAPVMSVISAQSTNEDVAKLVNFTISDVETAATSLTVTRNSSNTSLLPLANVVLGGSGGSRSVTLTPAANQSGSSAVTLTVSDGLLTSTQTFVLTVNAVNDAPVISVITDQNTNEDVARLVNFTISDVETAATSLTVTRNSSNTSLLPLANVVLGGSGGSRSVTLTPAANQSGSSTVTLTVSDGLLTSTQTFVLTVNAVNDAPVMSVISAQSTNEDVAKLVNFTISDVETAATSLTVTRNSSNTSLLPLANVVLGGSGGSRSVTLTPAANQSGSSAVTLTVSDGLLTSTQTFVLTVNAVNDAPVISVITDQNTNEDVAKLVNFTISDVETAATSLSLSAASDNTSLLPVANIAFGGSGGSRSVTLTPAANQSGSSTVDLTVSDGLLTSTQTFVLTVNAVDDVPSVSLNLPDDIYEGDAILVEAAASDIDSVVSKVEFSIDGGSWVSDTTSPYSYSFVGVEAGDHTISARAESNGLYSQTASVSVVVQKVVQLDIDDIADAGNSIPTAAATELVGEIQGNLIVDGGAASYAVPITLPPGRSGMQPAISLNYSSQAGEGIAGMGWSLSAYSSIARCSAIYDLNQSTKAPTLSSADLLCLNGSMLVAVPAPGGTTPGSYGFSGTYYKTERNNGQYVIQLGGNINQSSTYFELYDPDGKVHTLGDSANTQLIPSGVSVATEWLQSRSEDPFGNQIHYLYSESTVGNRYLSDIYYTGFQGTYGDRHVVFNYTDKAPEFSYHWGGKRIFNQQLKSIEIKIADTLKAVWKLTYETPDANALNDAATLEKLEYCDGSDDSNCLTSNFTWNHKVYDRHELTSHAADHIHDNDTVGYQLVNKGDYDGDGVADLHIPLEGTYLSSNGVKVGAYPHVSYALSHVDVNGDGVISYNEHSMNTLSGTIDYDGNGKDDIAYINDSLNIEIGSVDTETGAVSVLVDTGINAACFGSTLDLSVEVFCQSHLIDVNGDGSADLIVATNKSTSSGMHTITYKVYLNNPPSGGFSTTPNGSFNASAEDSLQPMDLDGDGVLDLVPGSFGTSLKWYKLGYDNSTGTVTVTEKNYTFNVNVNKVERTKPSRWVDLNGDGLPDVLTLNKVNSTDNFYTRYVAFNKGNGLFDTPVALTNFNTELAWTVDGGFIATDPSYDGPEGYVYENFIQFVDYNGDGRQDILYPDRYRRKYRYECWAWSTNEACDAVDGAYAPKFYSYDVWYWNVLITRPDGKSFDEVKLDVYGALATMSPMDVNGDGRMDLISGLGYEFDAVKRKWYYGSKSGTPADYPRGFVVFANDETQDTSISQIDTGLGTKAKLNYTQLKNVYQWNNDVKGYPYVYFSNTMRVVESLSTPDAVGGFSQSSFFYKDAKLHVAGRGFQGFASITETNKDADNKHTIVTTTEFEQEFPWSGMVKKRDVKSAGELISHYQVDSRYPSQEEYSVGQSWCFYPAATLMENYRLQATAFSSVSTIATQNDRCQPTQQQTKTSDATVTHTSTDNLVYTAPLPGWSVLENKTSTQTLVYGGHSLVADPLRGTSYTTKVETSLVYDSQGRLESSTTKGLGATPGTPITTSYSDYDLYGHATKTTVEDSEDSAKNRWTKVAYDADGYFPQQSFNGQWGLGVVASQQSFDALTGAVLTSTNVQGVTQTNVINFIGQILETSAAKGSTVVSPSVYSSSQWVTGEGNAVYKVITRSAGAPEQVNYYDGLKRLIRSETQGFSGTVVSEMSYDARGNLVSETTPTGDYGTQISKSFTEFDVLGRAKTKTFNDGMVSYVSTYHYGVDELADDPLTTVVEVSSRDYNFSVSRSYNALGQLLQTKDAKGGVGYFGYNAAGLPILVRDVLGNDITAVYDDLGRKAGFSDPNMGDWSFAYNQFGELSEQTDARGIKTSLVYDKLGRLTSKSSSLANRSWVYDTIVGNGLLYQANVSGHGRTFAYDTAGRPRQMTVTTGGLNFVERYAYDSKFGRMKAVQYASGETLAFRFDDNGFVLDDFQAFNNGSERLLRHVEDYNAFGAINQQRFGNGMVQQITRNNAGSPLTICTDSTGNCSNIGLQYLDYQYDSMGNLNYADNRVRQYREDYEYDELMRVKSSQKTVQGQSVPLVTYDYDAGGNIIQKDDYGSNFLYGNKDRSLGGNAGPNAIRQFIRDGVTYNFNYDANGNRLNGDGTVLSYDDENKPLRVERNGVVSEFSYDADGMRYKQVKTQGGNVTTTYYVGPVEREISTSATIDTSYLGDHSIVKKAISGSLGNQQPLTYVLRDRLGSVDTLVAGGSLSVLQYRGYDVFGRPMDLDASTLFNPNPLLTDWQGVKRGFTDHEHLQEQQLIHMNGRIYDFNVGRFLSVDPFLQMPENSQSANPYSYILNNPMSGTDPTGYRSVRSGGADSWRTNELLGDVRGTDFPSEEEFRRMNDWVKGAAHGFGLANGEKNDEKGESVTGNKSTKESDSSTNQSGAGGTPKPTDSDGWEYVGQTKGVDTYQTVYTPDNSDNGTSIGDVNDNIITPTGLTAGYIQNKTENTKRRWSDKYKNHGKIWDKARLIGNYAFLVGGVITAGTTVSDIVDMRNSGKSNEDMVLRGIDGIADIAAGAAAFAGPVGWGVAAAYYGADYLSGGNLTKFIYNKVVGRREDEYHATAGGAL</sequence>
<dbReference type="EMBL" id="CP071502">
    <property type="protein sequence ID" value="QSX37218.1"/>
    <property type="molecule type" value="Genomic_DNA"/>
</dbReference>
<gene>
    <name evidence="6" type="ORF">JYB85_18580</name>
</gene>
<reference evidence="6 7" key="1">
    <citation type="submission" date="2021-03" db="EMBL/GenBank/DDBJ databases">
        <title>Novel species identification of genus Shewanella.</title>
        <authorList>
            <person name="Liu G."/>
            <person name="Zhang Q."/>
        </authorList>
    </citation>
    <scope>NUCLEOTIDE SEQUENCE [LARGE SCALE GENOMIC DNA]</scope>
    <source>
        <strain evidence="6 7">FJAT-52962</strain>
    </source>
</reference>
<evidence type="ECO:0000256" key="2">
    <source>
        <dbReference type="ARBA" id="ARBA00022525"/>
    </source>
</evidence>
<dbReference type="NCBIfam" id="NF012211">
    <property type="entry name" value="tand_rpt_95"/>
    <property type="match status" value="11"/>
</dbReference>
<dbReference type="Gene3D" id="2.60.40.10">
    <property type="entry name" value="Immunoglobulins"/>
    <property type="match status" value="2"/>
</dbReference>
<name>A0ABX7R0B8_9GAMM</name>
<dbReference type="Gene3D" id="2.180.10.10">
    <property type="entry name" value="RHS repeat-associated core"/>
    <property type="match status" value="1"/>
</dbReference>
<evidence type="ECO:0000313" key="7">
    <source>
        <dbReference type="Proteomes" id="UP000663207"/>
    </source>
</evidence>
<evidence type="ECO:0000256" key="1">
    <source>
        <dbReference type="ARBA" id="ARBA00004613"/>
    </source>
</evidence>
<evidence type="ECO:0000256" key="4">
    <source>
        <dbReference type="ARBA" id="ARBA00023026"/>
    </source>
</evidence>